<dbReference type="InterPro" id="IPR043780">
    <property type="entry name" value="DUF5722"/>
</dbReference>
<reference evidence="2 3" key="1">
    <citation type="submission" date="2021-06" db="EMBL/GenBank/DDBJ databases">
        <title>Complete genome of Haloferula helveola possessing various polysaccharide degrading enzymes.</title>
        <authorList>
            <person name="Takami H."/>
            <person name="Huang C."/>
            <person name="Hamasaki K."/>
        </authorList>
    </citation>
    <scope>NUCLEOTIDE SEQUENCE [LARGE SCALE GENOMIC DNA]</scope>
    <source>
        <strain evidence="2 3">CN-1</strain>
    </source>
</reference>
<organism evidence="2 3">
    <name type="scientific">Haloferula helveola</name>
    <dbReference type="NCBI Taxonomy" id="490095"/>
    <lineage>
        <taxon>Bacteria</taxon>
        <taxon>Pseudomonadati</taxon>
        <taxon>Verrucomicrobiota</taxon>
        <taxon>Verrucomicrobiia</taxon>
        <taxon>Verrucomicrobiales</taxon>
        <taxon>Verrucomicrobiaceae</taxon>
        <taxon>Haloferula</taxon>
    </lineage>
</organism>
<evidence type="ECO:0000313" key="2">
    <source>
        <dbReference type="EMBL" id="BCX47639.1"/>
    </source>
</evidence>
<dbReference type="EMBL" id="AP024702">
    <property type="protein sequence ID" value="BCX47639.1"/>
    <property type="molecule type" value="Genomic_DNA"/>
</dbReference>
<dbReference type="InterPro" id="IPR017853">
    <property type="entry name" value="GH"/>
</dbReference>
<accession>A0ABM7R911</accession>
<dbReference type="Proteomes" id="UP001374893">
    <property type="component" value="Chromosome"/>
</dbReference>
<evidence type="ECO:0000313" key="3">
    <source>
        <dbReference type="Proteomes" id="UP001374893"/>
    </source>
</evidence>
<dbReference type="Gene3D" id="3.20.20.80">
    <property type="entry name" value="Glycosidases"/>
    <property type="match status" value="1"/>
</dbReference>
<dbReference type="Pfam" id="PF18989">
    <property type="entry name" value="DUF5722"/>
    <property type="match status" value="1"/>
</dbReference>
<gene>
    <name evidence="2" type="ORF">HAHE_15470</name>
</gene>
<feature type="domain" description="DUF5722" evidence="1">
    <location>
        <begin position="263"/>
        <end position="657"/>
    </location>
</feature>
<proteinExistence type="predicted"/>
<keyword evidence="3" id="KW-1185">Reference proteome</keyword>
<sequence length="664" mass="73346">MRLSSFRQDVDLLKDVGAGVQELLPGGPVLAVPEGKVPKGPLVLEFDYFSVGGAKSFHVLPGPPFEAKTAILIEAPGHSEVWSSYVSRLSGLPEEWSQLRFDIVLEADRVMRVRNARIRPEREGEFNASGRPRRSVADEILRAELSKEYPASIEAVDVGESTVRVSGKVGATEDAPLLADIPMDLLLMDSGRFEVLEPISVSEDGSFSVELPRMRTRSGHAYDRLTSRWRVVKKAGNDVEVLSHARYAEKVAARDPAPPLLDPVSKKGLGGWNAGVIPGELGTLGIAAVTVNVVVDTLLAPVSGPGTLPFEWQARTFHARKQALERFDRTFLGAAADNAMVSAILLVGNPAKGDRPGSSVLAHPDATREGTFALADVSSEEGIAAYGGLLNLMAERWSRADGKFGRVHHWIVHNEVDAAWVWTNAGAIGAVSYMDLYQRSMRLTDLIVRQHDPNARAFISLTHHWAEAGTPKFYGSKQMLELLASFGAVEGDFPWALAHHPYPQNLRNPRTWEDHQASFSFGTKKITPRNLEVLDAWMRHPRMLYQGEPRLVHLTENGFNSPDLSPKSLTDQAAGMAYAWKKMARLPTLRMWHYHNWIDNPHEGGLRIGLRKLPGEPTDPRGPKPIWHLYKDLGTDREDAACAPYLETIGIKDWDEIHHAGPIE</sequence>
<protein>
    <submittedName>
        <fullName evidence="2">Peptidase S8 and S53 subtilisin/kexin/sedolisin</fullName>
    </submittedName>
</protein>
<dbReference type="SUPFAM" id="SSF51445">
    <property type="entry name" value="(Trans)glycosidases"/>
    <property type="match status" value="1"/>
</dbReference>
<evidence type="ECO:0000259" key="1">
    <source>
        <dbReference type="Pfam" id="PF18989"/>
    </source>
</evidence>
<name>A0ABM7R911_9BACT</name>